<evidence type="ECO:0000256" key="2">
    <source>
        <dbReference type="ARBA" id="ARBA00022942"/>
    </source>
</evidence>
<evidence type="ECO:0000313" key="4">
    <source>
        <dbReference type="EMBL" id="KAK8893451.1"/>
    </source>
</evidence>
<evidence type="ECO:0000259" key="3">
    <source>
        <dbReference type="SMART" id="SM00088"/>
    </source>
</evidence>
<proteinExistence type="inferred from homology"/>
<dbReference type="InterPro" id="IPR054179">
    <property type="entry name" value="PSD13_N"/>
</dbReference>
<organism evidence="4 5">
    <name type="scientific">Tritrichomonas musculus</name>
    <dbReference type="NCBI Taxonomy" id="1915356"/>
    <lineage>
        <taxon>Eukaryota</taxon>
        <taxon>Metamonada</taxon>
        <taxon>Parabasalia</taxon>
        <taxon>Tritrichomonadida</taxon>
        <taxon>Tritrichomonadidae</taxon>
        <taxon>Tritrichomonas</taxon>
    </lineage>
</organism>
<protein>
    <submittedName>
        <fullName evidence="4">26S proteasome non-ATPase regulatory subunit 13</fullName>
    </submittedName>
</protein>
<evidence type="ECO:0000256" key="1">
    <source>
        <dbReference type="ARBA" id="ARBA00006207"/>
    </source>
</evidence>
<dbReference type="InterPro" id="IPR035298">
    <property type="entry name" value="PSMD13"/>
</dbReference>
<dbReference type="PANTHER" id="PTHR10539">
    <property type="entry name" value="26S PROTEASOME NON-ATPASE REGULATORY SUBUNIT 13"/>
    <property type="match status" value="1"/>
</dbReference>
<dbReference type="Pfam" id="PF22037">
    <property type="entry name" value="PSD13_N"/>
    <property type="match status" value="1"/>
</dbReference>
<dbReference type="PANTHER" id="PTHR10539:SF0">
    <property type="entry name" value="26S PROTEASOME NON-ATPASE REGULATORY SUBUNIT 13"/>
    <property type="match status" value="1"/>
</dbReference>
<keyword evidence="5" id="KW-1185">Reference proteome</keyword>
<dbReference type="InterPro" id="IPR036390">
    <property type="entry name" value="WH_DNA-bd_sf"/>
</dbReference>
<evidence type="ECO:0000313" key="5">
    <source>
        <dbReference type="Proteomes" id="UP001470230"/>
    </source>
</evidence>
<comment type="caution">
    <text evidence="4">The sequence shown here is derived from an EMBL/GenBank/DDBJ whole genome shotgun (WGS) entry which is preliminary data.</text>
</comment>
<gene>
    <name evidence="4" type="ORF">M9Y10_021873</name>
</gene>
<feature type="domain" description="PCI" evidence="3">
    <location>
        <begin position="260"/>
        <end position="353"/>
    </location>
</feature>
<dbReference type="InterPro" id="IPR000717">
    <property type="entry name" value="PCI_dom"/>
</dbReference>
<dbReference type="EMBL" id="JAPFFF010000003">
    <property type="protein sequence ID" value="KAK8893451.1"/>
    <property type="molecule type" value="Genomic_DNA"/>
</dbReference>
<dbReference type="Proteomes" id="UP001470230">
    <property type="component" value="Unassembled WGS sequence"/>
</dbReference>
<sequence length="373" mass="43018">MEAIDEIKPHIPQELSQNLQVITSYLTNKRWYELGESLNQFLKQPSLNGKRRIIFDKLIEDNSYYLEAFHYAHLVLLTSEEFADNDFEGKIEFLKRMSESKPFEQKIDPKNLILLRIVDIMTQKPDCEGALKLLNDIEKDVTEFTPIEVRSSFHRTQSNLDKARGDFDAFYQHALLYLSTSKVEKDIVLAYDLCMAALLSNKVCSFGELAAHKILSSLEGGEYQWLKELILLLDRGEPTTINEFNEKFLPIINQTAPFSNYLLTIQTKLALSVFLQVIFSRPFENRTLTFEEVSQACSININQVEILVLKALSAEIIKGTIDEVEQKIVVTWCKPKALGIDRLQHLKKQIDEWIAIVHRQRNELETKAQSFVG</sequence>
<reference evidence="4 5" key="1">
    <citation type="submission" date="2024-04" db="EMBL/GenBank/DDBJ databases">
        <title>Tritrichomonas musculus Genome.</title>
        <authorList>
            <person name="Alves-Ferreira E."/>
            <person name="Grigg M."/>
            <person name="Lorenzi H."/>
            <person name="Galac M."/>
        </authorList>
    </citation>
    <scope>NUCLEOTIDE SEQUENCE [LARGE SCALE GENOMIC DNA]</scope>
    <source>
        <strain evidence="4 5">EAF2021</strain>
    </source>
</reference>
<accession>A0ABR2KRR6</accession>
<dbReference type="GO" id="GO:0000502">
    <property type="term" value="C:proteasome complex"/>
    <property type="evidence" value="ECO:0007669"/>
    <property type="project" value="UniProtKB-KW"/>
</dbReference>
<comment type="similarity">
    <text evidence="1">Belongs to the proteasome subunit S11 family.</text>
</comment>
<dbReference type="SMART" id="SM00088">
    <property type="entry name" value="PINT"/>
    <property type="match status" value="1"/>
</dbReference>
<name>A0ABR2KRR6_9EUKA</name>
<dbReference type="SUPFAM" id="SSF46785">
    <property type="entry name" value="Winged helix' DNA-binding domain"/>
    <property type="match status" value="1"/>
</dbReference>
<keyword evidence="2 4" id="KW-0647">Proteasome</keyword>
<dbReference type="Pfam" id="PF01399">
    <property type="entry name" value="PCI"/>
    <property type="match status" value="1"/>
</dbReference>